<dbReference type="EMBL" id="LDAU01000153">
    <property type="protein sequence ID" value="KRX02723.1"/>
    <property type="molecule type" value="Genomic_DNA"/>
</dbReference>
<evidence type="ECO:0000256" key="1">
    <source>
        <dbReference type="SAM" id="Phobius"/>
    </source>
</evidence>
<feature type="transmembrane region" description="Helical" evidence="1">
    <location>
        <begin position="98"/>
        <end position="124"/>
    </location>
</feature>
<feature type="transmembrane region" description="Helical" evidence="1">
    <location>
        <begin position="26"/>
        <end position="48"/>
    </location>
</feature>
<keyword evidence="3" id="KW-1185">Reference proteome</keyword>
<keyword evidence="1" id="KW-0472">Membrane</keyword>
<sequence>MEGLEIETIYDQEKQEQIEIKQFRKLIFVEFFSAMLFVIDWLMFWIFYEYLKDCTNYQRWLPAFFSLGAMILFSLVQYSRENASFPVKIIAKNKIFQIYFMSMYLAYLKFCFNLSFFIMVLLARNDYRNITTYSIVLGCSTLVGSICYSIQARRYRYGPPFKIYMNLLQQSEDLVQKVKIQNKKLDQSETKFNKNANQLNKSSNSEAIKITQASYIGDTQQNFLPTNAQDLSR</sequence>
<proteinExistence type="predicted"/>
<evidence type="ECO:0000313" key="2">
    <source>
        <dbReference type="EMBL" id="KRX02723.1"/>
    </source>
</evidence>
<name>A0A0V0QKB6_PSEPJ</name>
<gene>
    <name evidence="2" type="ORF">PPERSA_01840</name>
</gene>
<evidence type="ECO:0008006" key="4">
    <source>
        <dbReference type="Google" id="ProtNLM"/>
    </source>
</evidence>
<keyword evidence="1" id="KW-1133">Transmembrane helix</keyword>
<evidence type="ECO:0000313" key="3">
    <source>
        <dbReference type="Proteomes" id="UP000054937"/>
    </source>
</evidence>
<protein>
    <recommendedName>
        <fullName evidence="4">Transmembrane protein</fullName>
    </recommendedName>
</protein>
<accession>A0A0V0QKB6</accession>
<organism evidence="2 3">
    <name type="scientific">Pseudocohnilembus persalinus</name>
    <name type="common">Ciliate</name>
    <dbReference type="NCBI Taxonomy" id="266149"/>
    <lineage>
        <taxon>Eukaryota</taxon>
        <taxon>Sar</taxon>
        <taxon>Alveolata</taxon>
        <taxon>Ciliophora</taxon>
        <taxon>Intramacronucleata</taxon>
        <taxon>Oligohymenophorea</taxon>
        <taxon>Scuticociliatia</taxon>
        <taxon>Philasterida</taxon>
        <taxon>Pseudocohnilembidae</taxon>
        <taxon>Pseudocohnilembus</taxon>
    </lineage>
</organism>
<comment type="caution">
    <text evidence="2">The sequence shown here is derived from an EMBL/GenBank/DDBJ whole genome shotgun (WGS) entry which is preliminary data.</text>
</comment>
<keyword evidence="1" id="KW-0812">Transmembrane</keyword>
<dbReference type="InParanoid" id="A0A0V0QKB6"/>
<dbReference type="AlphaFoldDB" id="A0A0V0QKB6"/>
<reference evidence="2 3" key="1">
    <citation type="journal article" date="2015" name="Sci. Rep.">
        <title>Genome of the facultative scuticociliatosis pathogen Pseudocohnilembus persalinus provides insight into its virulence through horizontal gene transfer.</title>
        <authorList>
            <person name="Xiong J."/>
            <person name="Wang G."/>
            <person name="Cheng J."/>
            <person name="Tian M."/>
            <person name="Pan X."/>
            <person name="Warren A."/>
            <person name="Jiang C."/>
            <person name="Yuan D."/>
            <person name="Miao W."/>
        </authorList>
    </citation>
    <scope>NUCLEOTIDE SEQUENCE [LARGE SCALE GENOMIC DNA]</scope>
    <source>
        <strain evidence="2">36N120E</strain>
    </source>
</reference>
<dbReference type="Proteomes" id="UP000054937">
    <property type="component" value="Unassembled WGS sequence"/>
</dbReference>
<feature type="transmembrane region" description="Helical" evidence="1">
    <location>
        <begin position="130"/>
        <end position="150"/>
    </location>
</feature>
<feature type="transmembrane region" description="Helical" evidence="1">
    <location>
        <begin position="60"/>
        <end position="78"/>
    </location>
</feature>